<organism evidence="2 3">
    <name type="scientific">Streptococcus pneumoniae</name>
    <dbReference type="NCBI Taxonomy" id="1313"/>
    <lineage>
        <taxon>Bacteria</taxon>
        <taxon>Bacillati</taxon>
        <taxon>Bacillota</taxon>
        <taxon>Bacilli</taxon>
        <taxon>Lactobacillales</taxon>
        <taxon>Streptococcaceae</taxon>
        <taxon>Streptococcus</taxon>
    </lineage>
</organism>
<accession>A0A6I3TDB1</accession>
<comment type="caution">
    <text evidence="2">The sequence shown here is derived from an EMBL/GenBank/DDBJ whole genome shotgun (WGS) entry which is preliminary data.</text>
</comment>
<keyword evidence="1" id="KW-0472">Membrane</keyword>
<name>A0A6I3TDB1_STREE</name>
<sequence>MSIVLLNYYQNISTKKTNYDSSEKKNLLCQQIYFLVLNMLIIIIARDLSCLFFLKRGDYHA</sequence>
<dbReference type="Proteomes" id="UP000474228">
    <property type="component" value="Unassembled WGS sequence"/>
</dbReference>
<evidence type="ECO:0000313" key="3">
    <source>
        <dbReference type="Proteomes" id="UP000474228"/>
    </source>
</evidence>
<gene>
    <name evidence="2" type="ORF">GM539_00480</name>
</gene>
<dbReference type="EMBL" id="WNHJ01000001">
    <property type="protein sequence ID" value="MTV61946.1"/>
    <property type="molecule type" value="Genomic_DNA"/>
</dbReference>
<protein>
    <submittedName>
        <fullName evidence="2">Uncharacterized protein</fullName>
    </submittedName>
</protein>
<evidence type="ECO:0000256" key="1">
    <source>
        <dbReference type="SAM" id="Phobius"/>
    </source>
</evidence>
<feature type="transmembrane region" description="Helical" evidence="1">
    <location>
        <begin position="32"/>
        <end position="54"/>
    </location>
</feature>
<reference evidence="2 3" key="1">
    <citation type="submission" date="2019-11" db="EMBL/GenBank/DDBJ databases">
        <title>Growth characteristics of pneumococcus vary with the chemical composition of the capsule and with environmental conditions.</title>
        <authorList>
            <person name="Tothpal A."/>
            <person name="Desobry K."/>
            <person name="Joshi S."/>
            <person name="Wyllie A.L."/>
            <person name="Weinberger D.M."/>
        </authorList>
    </citation>
    <scope>NUCLEOTIDE SEQUENCE [LARGE SCALE GENOMIC DNA]</scope>
    <source>
        <strain evidence="3">pnumococcus22F</strain>
    </source>
</reference>
<keyword evidence="1" id="KW-0812">Transmembrane</keyword>
<keyword evidence="1" id="KW-1133">Transmembrane helix</keyword>
<evidence type="ECO:0000313" key="2">
    <source>
        <dbReference type="EMBL" id="MTV61946.1"/>
    </source>
</evidence>
<dbReference type="AlphaFoldDB" id="A0A6I3TDB1"/>
<proteinExistence type="predicted"/>